<comment type="caution">
    <text evidence="8">The sequence shown here is derived from an EMBL/GenBank/DDBJ whole genome shotgun (WGS) entry which is preliminary data.</text>
</comment>
<dbReference type="PANTHER" id="PTHR18945">
    <property type="entry name" value="NEUROTRANSMITTER GATED ION CHANNEL"/>
    <property type="match status" value="1"/>
</dbReference>
<dbReference type="GO" id="GO:0004888">
    <property type="term" value="F:transmembrane signaling receptor activity"/>
    <property type="evidence" value="ECO:0007669"/>
    <property type="project" value="InterPro"/>
</dbReference>
<dbReference type="InterPro" id="IPR036719">
    <property type="entry name" value="Neuro-gated_channel_TM_sf"/>
</dbReference>
<protein>
    <recommendedName>
        <fullName evidence="7">Neurotransmitter-gated ion-channel ligand-binding domain-containing protein</fullName>
    </recommendedName>
</protein>
<dbReference type="InterPro" id="IPR006202">
    <property type="entry name" value="Neur_chan_lig-bd"/>
</dbReference>
<dbReference type="Pfam" id="PF02931">
    <property type="entry name" value="Neur_chan_LBD"/>
    <property type="match status" value="1"/>
</dbReference>
<evidence type="ECO:0000256" key="2">
    <source>
        <dbReference type="ARBA" id="ARBA00022692"/>
    </source>
</evidence>
<evidence type="ECO:0000313" key="8">
    <source>
        <dbReference type="EMBL" id="TRY69589.1"/>
    </source>
</evidence>
<dbReference type="AlphaFoldDB" id="A0A553NVY7"/>
<evidence type="ECO:0000256" key="1">
    <source>
        <dbReference type="ARBA" id="ARBA00004141"/>
    </source>
</evidence>
<feature type="transmembrane region" description="Helical" evidence="5">
    <location>
        <begin position="283"/>
        <end position="306"/>
    </location>
</feature>
<dbReference type="GO" id="GO:0005230">
    <property type="term" value="F:extracellular ligand-gated monoatomic ion channel activity"/>
    <property type="evidence" value="ECO:0007669"/>
    <property type="project" value="InterPro"/>
</dbReference>
<evidence type="ECO:0000256" key="4">
    <source>
        <dbReference type="ARBA" id="ARBA00023136"/>
    </source>
</evidence>
<gene>
    <name evidence="8" type="ORF">TCAL_05233</name>
</gene>
<dbReference type="Proteomes" id="UP000318571">
    <property type="component" value="Chromosome 1"/>
</dbReference>
<dbReference type="InterPro" id="IPR038050">
    <property type="entry name" value="Neuro_actylchol_rec"/>
</dbReference>
<organism evidence="8 9">
    <name type="scientific">Tigriopus californicus</name>
    <name type="common">Marine copepod</name>
    <dbReference type="NCBI Taxonomy" id="6832"/>
    <lineage>
        <taxon>Eukaryota</taxon>
        <taxon>Metazoa</taxon>
        <taxon>Ecdysozoa</taxon>
        <taxon>Arthropoda</taxon>
        <taxon>Crustacea</taxon>
        <taxon>Multicrustacea</taxon>
        <taxon>Hexanauplia</taxon>
        <taxon>Copepoda</taxon>
        <taxon>Harpacticoida</taxon>
        <taxon>Harpacticidae</taxon>
        <taxon>Tigriopus</taxon>
    </lineage>
</organism>
<keyword evidence="3 5" id="KW-1133">Transmembrane helix</keyword>
<keyword evidence="9" id="KW-1185">Reference proteome</keyword>
<evidence type="ECO:0000256" key="3">
    <source>
        <dbReference type="ARBA" id="ARBA00022989"/>
    </source>
</evidence>
<sequence length="409" mass="45058">MARLPATILALICVQSWLIAVSESSRADQTDQIISRALENYKKDVHPRVEDGNSIKIQISIIPITVNLSWKDDRFSWSPTQHENISSVHFAPTKVWKPDIRSYNSILHEDYEDTDVVAYASGVCYWIPPVNFHTTCELDYTYWPWDEQNCNIILGSWTKSGTELDVILGNQLNSSKIDLENFAPGIWSVSSAVAKKTVQYYGDLSEPWPDVTAKFTLRRISFVDQKLAVLPIVVVAALTLALFWTFPMTRSRILLGGINLLILILILIYLRSRLPSAGGQLPLVVAFTGSLVVMVTVQLMLSLAYANVLVRSDSPPDVLLTPLEGICGKILCLSDIPLVGKIPASGGITIDMAALTIGNTESGTNTSLANNPNHSGWNTLAQALDRVLFILYLAIILIFMSAYFGGASS</sequence>
<proteinExistence type="predicted"/>
<dbReference type="Gene3D" id="2.70.170.10">
    <property type="entry name" value="Neurotransmitter-gated ion-channel ligand-binding domain"/>
    <property type="match status" value="1"/>
</dbReference>
<feature type="transmembrane region" description="Helical" evidence="5">
    <location>
        <begin position="253"/>
        <end position="271"/>
    </location>
</feature>
<comment type="subcellular location">
    <subcellularLocation>
        <location evidence="1">Membrane</location>
        <topology evidence="1">Multi-pass membrane protein</topology>
    </subcellularLocation>
</comment>
<feature type="transmembrane region" description="Helical" evidence="5">
    <location>
        <begin position="387"/>
        <end position="406"/>
    </location>
</feature>
<dbReference type="InterPro" id="IPR006201">
    <property type="entry name" value="Neur_channel"/>
</dbReference>
<dbReference type="STRING" id="6832.A0A553NVY7"/>
<feature type="chain" id="PRO_5021893425" description="Neurotransmitter-gated ion-channel ligand-binding domain-containing protein" evidence="6">
    <location>
        <begin position="28"/>
        <end position="409"/>
    </location>
</feature>
<evidence type="ECO:0000256" key="5">
    <source>
        <dbReference type="SAM" id="Phobius"/>
    </source>
</evidence>
<evidence type="ECO:0000259" key="7">
    <source>
        <dbReference type="Pfam" id="PF02931"/>
    </source>
</evidence>
<keyword evidence="4 5" id="KW-0472">Membrane</keyword>
<accession>A0A553NVY7</accession>
<feature type="domain" description="Neurotransmitter-gated ion-channel ligand-binding" evidence="7">
    <location>
        <begin position="62"/>
        <end position="219"/>
    </location>
</feature>
<dbReference type="EMBL" id="VCGU01000010">
    <property type="protein sequence ID" value="TRY69589.1"/>
    <property type="molecule type" value="Genomic_DNA"/>
</dbReference>
<dbReference type="OMA" id="FAAHELW"/>
<dbReference type="SUPFAM" id="SSF63712">
    <property type="entry name" value="Nicotinic receptor ligand binding domain-like"/>
    <property type="match status" value="1"/>
</dbReference>
<reference evidence="8 9" key="1">
    <citation type="journal article" date="2018" name="Nat. Ecol. Evol.">
        <title>Genomic signatures of mitonuclear coevolution across populations of Tigriopus californicus.</title>
        <authorList>
            <person name="Barreto F.S."/>
            <person name="Watson E.T."/>
            <person name="Lima T.G."/>
            <person name="Willett C.S."/>
            <person name="Edmands S."/>
            <person name="Li W."/>
            <person name="Burton R.S."/>
        </authorList>
    </citation>
    <scope>NUCLEOTIDE SEQUENCE [LARGE SCALE GENOMIC DNA]</scope>
    <source>
        <strain evidence="8 9">San Diego</strain>
    </source>
</reference>
<evidence type="ECO:0000313" key="9">
    <source>
        <dbReference type="Proteomes" id="UP000318571"/>
    </source>
</evidence>
<dbReference type="PRINTS" id="PR00252">
    <property type="entry name" value="NRIONCHANNEL"/>
</dbReference>
<feature type="signal peptide" evidence="6">
    <location>
        <begin position="1"/>
        <end position="27"/>
    </location>
</feature>
<name>A0A553NVY7_TIGCA</name>
<dbReference type="InterPro" id="IPR036734">
    <property type="entry name" value="Neur_chan_lig-bd_sf"/>
</dbReference>
<dbReference type="GO" id="GO:0016020">
    <property type="term" value="C:membrane"/>
    <property type="evidence" value="ECO:0007669"/>
    <property type="project" value="UniProtKB-SubCell"/>
</dbReference>
<evidence type="ECO:0000256" key="6">
    <source>
        <dbReference type="SAM" id="SignalP"/>
    </source>
</evidence>
<keyword evidence="6" id="KW-0732">Signal</keyword>
<dbReference type="Gene3D" id="1.20.58.390">
    <property type="entry name" value="Neurotransmitter-gated ion-channel transmembrane domain"/>
    <property type="match status" value="1"/>
</dbReference>
<keyword evidence="2 5" id="KW-0812">Transmembrane</keyword>
<dbReference type="SUPFAM" id="SSF90112">
    <property type="entry name" value="Neurotransmitter-gated ion-channel transmembrane pore"/>
    <property type="match status" value="1"/>
</dbReference>
<feature type="transmembrane region" description="Helical" evidence="5">
    <location>
        <begin position="227"/>
        <end position="246"/>
    </location>
</feature>